<evidence type="ECO:0000256" key="12">
    <source>
        <dbReference type="ARBA" id="ARBA00049129"/>
    </source>
</evidence>
<dbReference type="CDD" id="cd00590">
    <property type="entry name" value="RRM_SF"/>
    <property type="match status" value="1"/>
</dbReference>
<dbReference type="Pfam" id="PF11764">
    <property type="entry name" value="N-SET"/>
    <property type="match status" value="1"/>
</dbReference>
<dbReference type="PROSITE" id="PS50868">
    <property type="entry name" value="POST_SET"/>
    <property type="match status" value="1"/>
</dbReference>
<evidence type="ECO:0000259" key="15">
    <source>
        <dbReference type="PROSITE" id="PS50102"/>
    </source>
</evidence>
<feature type="compositionally biased region" description="Low complexity" evidence="14">
    <location>
        <begin position="667"/>
        <end position="681"/>
    </location>
</feature>
<feature type="compositionally biased region" description="Low complexity" evidence="14">
    <location>
        <begin position="20"/>
        <end position="39"/>
    </location>
</feature>
<keyword evidence="4" id="KW-0489">Methyltransferase</keyword>
<evidence type="ECO:0000259" key="16">
    <source>
        <dbReference type="PROSITE" id="PS50280"/>
    </source>
</evidence>
<dbReference type="EMBL" id="AYKW01000023">
    <property type="protein sequence ID" value="PIL29038.1"/>
    <property type="molecule type" value="Genomic_DNA"/>
</dbReference>
<dbReference type="Gene3D" id="2.170.270.10">
    <property type="entry name" value="SET domain"/>
    <property type="match status" value="1"/>
</dbReference>
<feature type="domain" description="RRM" evidence="15">
    <location>
        <begin position="475"/>
        <end position="563"/>
    </location>
</feature>
<dbReference type="InterPro" id="IPR003616">
    <property type="entry name" value="Post-SET_dom"/>
</dbReference>
<dbReference type="PRINTS" id="PR01217">
    <property type="entry name" value="PRICHEXTENSN"/>
</dbReference>
<comment type="subcellular location">
    <subcellularLocation>
        <location evidence="1">Nucleus</location>
    </subcellularLocation>
</comment>
<dbReference type="PROSITE" id="PS50102">
    <property type="entry name" value="RRM"/>
    <property type="match status" value="1"/>
</dbReference>
<comment type="caution">
    <text evidence="18">The sequence shown here is derived from an EMBL/GenBank/DDBJ whole genome shotgun (WGS) entry which is preliminary data.</text>
</comment>
<comment type="catalytic activity">
    <reaction evidence="11">
        <text>N(6)-methyl-L-lysyl(4)-[histone H3] + S-adenosyl-L-methionine = N(6),N(6)-dimethyl-L-lysyl(4)-[histone H3] + S-adenosyl-L-homocysteine + H(+)</text>
        <dbReference type="Rhea" id="RHEA:60268"/>
        <dbReference type="Rhea" id="RHEA-COMP:15540"/>
        <dbReference type="Rhea" id="RHEA-COMP:15543"/>
        <dbReference type="ChEBI" id="CHEBI:15378"/>
        <dbReference type="ChEBI" id="CHEBI:57856"/>
        <dbReference type="ChEBI" id="CHEBI:59789"/>
        <dbReference type="ChEBI" id="CHEBI:61929"/>
        <dbReference type="ChEBI" id="CHEBI:61976"/>
    </reaction>
</comment>
<dbReference type="Gene3D" id="3.30.70.330">
    <property type="match status" value="1"/>
</dbReference>
<dbReference type="InterPro" id="IPR035979">
    <property type="entry name" value="RBD_domain_sf"/>
</dbReference>
<feature type="region of interest" description="Disordered" evidence="14">
    <location>
        <begin position="1"/>
        <end position="367"/>
    </location>
</feature>
<gene>
    <name evidence="18" type="ORF">GSI_09086</name>
</gene>
<dbReference type="PANTHER" id="PTHR45814">
    <property type="entry name" value="HISTONE-LYSINE N-METHYLTRANSFERASE SETD1"/>
    <property type="match status" value="1"/>
</dbReference>
<evidence type="ECO:0000256" key="11">
    <source>
        <dbReference type="ARBA" id="ARBA00047583"/>
    </source>
</evidence>
<dbReference type="PROSITE" id="PS50280">
    <property type="entry name" value="SET"/>
    <property type="match status" value="1"/>
</dbReference>
<evidence type="ECO:0000256" key="1">
    <source>
        <dbReference type="ARBA" id="ARBA00004123"/>
    </source>
</evidence>
<dbReference type="SUPFAM" id="SSF54928">
    <property type="entry name" value="RNA-binding domain, RBD"/>
    <property type="match status" value="1"/>
</dbReference>
<evidence type="ECO:0000256" key="2">
    <source>
        <dbReference type="ARBA" id="ARBA00012182"/>
    </source>
</evidence>
<name>A0A2G8S673_9APHY</name>
<dbReference type="GO" id="GO:0140999">
    <property type="term" value="F:histone H3K4 trimethyltransferase activity"/>
    <property type="evidence" value="ECO:0007669"/>
    <property type="project" value="UniProtKB-EC"/>
</dbReference>
<dbReference type="OrthoDB" id="308383at2759"/>
<dbReference type="PANTHER" id="PTHR45814:SF2">
    <property type="entry name" value="HISTONE-LYSINE N-METHYLTRANSFERASE SETD1"/>
    <property type="match status" value="1"/>
</dbReference>
<feature type="compositionally biased region" description="Polar residues" evidence="14">
    <location>
        <begin position="596"/>
        <end position="613"/>
    </location>
</feature>
<feature type="domain" description="SET" evidence="16">
    <location>
        <begin position="1267"/>
        <end position="1384"/>
    </location>
</feature>
<comment type="catalytic activity">
    <reaction evidence="10">
        <text>L-lysyl(4)-[histone H3] + 3 S-adenosyl-L-methionine = N(6),N(6),N(6)-trimethyl-L-lysyl(4)-[histone H3] + 3 S-adenosyl-L-homocysteine + 3 H(+)</text>
        <dbReference type="Rhea" id="RHEA:60260"/>
        <dbReference type="Rhea" id="RHEA-COMP:15537"/>
        <dbReference type="Rhea" id="RHEA-COMP:15547"/>
        <dbReference type="ChEBI" id="CHEBI:15378"/>
        <dbReference type="ChEBI" id="CHEBI:29969"/>
        <dbReference type="ChEBI" id="CHEBI:57856"/>
        <dbReference type="ChEBI" id="CHEBI:59789"/>
        <dbReference type="ChEBI" id="CHEBI:61961"/>
        <dbReference type="EC" id="2.1.1.354"/>
    </reaction>
</comment>
<feature type="compositionally biased region" description="Low complexity" evidence="14">
    <location>
        <begin position="141"/>
        <end position="152"/>
    </location>
</feature>
<evidence type="ECO:0000256" key="14">
    <source>
        <dbReference type="SAM" id="MobiDB-lite"/>
    </source>
</evidence>
<organism evidence="18 19">
    <name type="scientific">Ganoderma sinense ZZ0214-1</name>
    <dbReference type="NCBI Taxonomy" id="1077348"/>
    <lineage>
        <taxon>Eukaryota</taxon>
        <taxon>Fungi</taxon>
        <taxon>Dikarya</taxon>
        <taxon>Basidiomycota</taxon>
        <taxon>Agaricomycotina</taxon>
        <taxon>Agaricomycetes</taxon>
        <taxon>Polyporales</taxon>
        <taxon>Polyporaceae</taxon>
        <taxon>Ganoderma</taxon>
    </lineage>
</organism>
<keyword evidence="6" id="KW-0949">S-adenosyl-L-methionine</keyword>
<feature type="domain" description="Post-SET" evidence="17">
    <location>
        <begin position="1390"/>
        <end position="1406"/>
    </location>
</feature>
<dbReference type="SMART" id="SM01291">
    <property type="entry name" value="N-SET"/>
    <property type="match status" value="1"/>
</dbReference>
<feature type="compositionally biased region" description="Basic and acidic residues" evidence="14">
    <location>
        <begin position="576"/>
        <end position="593"/>
    </location>
</feature>
<sequence length="1406" mass="152618">MSGKAPPRAPRALLNSLHGSAAAAASASSSPNPSAFSASRIGATPPTGPRSLLNGQAGARGRGGKPYVNGHAGIPTGPAAAPPNGPSVLKGKQVDVGWAQQGSSSGAQPNGAGPSRAAHPQEPTTALNARHTAISFKLRPSASSSSSRSANSDGPQPPTSPRLKAFAPPPSSPGPPPPPPPSEPPPPPPPPTTDPPPPPPPSTEPPPPPPPSNEPPPPPPPPSEPPPAPSEPPPPPPPASCAPPLPPSSPPPPPPSFAPPPLPSSSSVPLPPSSPPPLPPDVPPPIPSTSAVRLPPTGPRRDPFTGVYSAQPHGRLPIHIPTGPRAHRGPSPPIPQPPSEPPPPRPPSPQLYSLPPPPPWPPEPSEFPPGKNWKVLFDYAIDKDREGQYRALAEKLREKGMDQGDEPRVRGKGKGKEIILRYGGEVIEGEHEAVVRDPRKEAKTKRLPSLRPVRTELVQCKYEFDVNSTGPLPPTNVLVQGISPLIPKHHLRQRFGMHGTVLSFEPQLDKSSGLFLGIVFIKYASHEEAKKCVAAENRKKLNIAVPGLGEGEGEELRVVFDGEGKVLKAVMGELDRRAREKQRREKEEKEKHLKPTPTSSASQTPVHANNPWRTTLRDGGPHNNQRQLGQHNVPRSLPPNAHLPMRPQGLTPMSMVGSPADHGKASPLPNGTPTGPRNGPARVRRPAPPTAPFRARHNVHVLRAVPPANIRPPIHLFPNGIEAGPVLPPQFGPNAVDTPSPVPFMPSRSPSPVSRRPQFGRGKKKIDYDVIKAELAKNGFDHIAIDGHVTSVEERDVGIFMVGFVFDKILRDRHSWYVTFKDRETAHRAMMVITGMGRKLAHHAVTVTVRPAPTHIPTAHKTEWTDGELLEQAEKQLRQELRTRLEKDIIERIVASQVRRRVVEERAKQGVRVEAVIDGHAADTVDHESKYLDRDALRGLSFRTKKKRPREEAVAPVEAAIVAEEEVVMERPKKKLKKSKKVIVEEKVVESEDEQEVAAVDVPEPTKQRKRAMSEASEVEIPVKKKAKSQQVQVFENDVVPVRTKKSKKTAVSEVVPDVKDTSVFEEEVVHEVLPETLPFEPPAVDQVHVTTPFVLTPSPLPSPTVPASILLPPTAVIDPIAEGICEDEEDMYFAKLALERMLYGKSTGPEDELEPQAEPDIAALFRKHVTGSARTEGYYKISHTEKSAYVAQYALRGMTTTVATETEQAPPPKPAVASSRSNRANARRRAQGLEEINQVQRAMALSKGEAAAPDSVKYNQLQTRKKHLRFARSPIHDWGLYAMEKINRGDLVIEYVGEVIRAQVADKREKAYERQGIGSSYLFRIDEDLVVDATKKGNLGRLINHSCDPNCTAKIITISGEKKIVIYAKQDIELGSEITYDYHFPIEQDKIPCLCGSAKCRGTLN</sequence>
<evidence type="ECO:0000256" key="9">
    <source>
        <dbReference type="ARBA" id="ARBA00030093"/>
    </source>
</evidence>
<dbReference type="InterPro" id="IPR024657">
    <property type="entry name" value="COMPASS_Set1_N-SET"/>
</dbReference>
<keyword evidence="13" id="KW-0694">RNA-binding</keyword>
<dbReference type="Pfam" id="PF00856">
    <property type="entry name" value="SET"/>
    <property type="match status" value="1"/>
</dbReference>
<evidence type="ECO:0000259" key="17">
    <source>
        <dbReference type="PROSITE" id="PS50868"/>
    </source>
</evidence>
<dbReference type="InterPro" id="IPR046341">
    <property type="entry name" value="SET_dom_sf"/>
</dbReference>
<keyword evidence="7" id="KW-0156">Chromatin regulator</keyword>
<dbReference type="InterPro" id="IPR044570">
    <property type="entry name" value="Set1-like"/>
</dbReference>
<dbReference type="GO" id="GO:0048188">
    <property type="term" value="C:Set1C/COMPASS complex"/>
    <property type="evidence" value="ECO:0007669"/>
    <property type="project" value="TreeGrafter"/>
</dbReference>
<proteinExistence type="predicted"/>
<dbReference type="InterPro" id="IPR012677">
    <property type="entry name" value="Nucleotide-bd_a/b_plait_sf"/>
</dbReference>
<evidence type="ECO:0000256" key="6">
    <source>
        <dbReference type="ARBA" id="ARBA00022691"/>
    </source>
</evidence>
<dbReference type="InterPro" id="IPR001214">
    <property type="entry name" value="SET_dom"/>
</dbReference>
<dbReference type="GO" id="GO:0003723">
    <property type="term" value="F:RNA binding"/>
    <property type="evidence" value="ECO:0007669"/>
    <property type="project" value="UniProtKB-UniRule"/>
</dbReference>
<dbReference type="STRING" id="1077348.A0A2G8S673"/>
<keyword evidence="19" id="KW-1185">Reference proteome</keyword>
<accession>A0A2G8S673</accession>
<feature type="compositionally biased region" description="Low complexity" evidence="14">
    <location>
        <begin position="70"/>
        <end position="79"/>
    </location>
</feature>
<evidence type="ECO:0000256" key="10">
    <source>
        <dbReference type="ARBA" id="ARBA00047571"/>
    </source>
</evidence>
<feature type="compositionally biased region" description="Pro residues" evidence="14">
    <location>
        <begin position="167"/>
        <end position="287"/>
    </location>
</feature>
<dbReference type="EC" id="2.1.1.354" evidence="2"/>
<evidence type="ECO:0000313" key="18">
    <source>
        <dbReference type="EMBL" id="PIL29038.1"/>
    </source>
</evidence>
<keyword evidence="5" id="KW-0808">Transferase</keyword>
<dbReference type="SMART" id="SM00317">
    <property type="entry name" value="SET"/>
    <property type="match status" value="1"/>
</dbReference>
<evidence type="ECO:0000256" key="7">
    <source>
        <dbReference type="ARBA" id="ARBA00022853"/>
    </source>
</evidence>
<reference evidence="18 19" key="1">
    <citation type="journal article" date="2015" name="Sci. Rep.">
        <title>Chromosome-level genome map provides insights into diverse defense mechanisms in the medicinal fungus Ganoderma sinense.</title>
        <authorList>
            <person name="Zhu Y."/>
            <person name="Xu J."/>
            <person name="Sun C."/>
            <person name="Zhou S."/>
            <person name="Xu H."/>
            <person name="Nelson D.R."/>
            <person name="Qian J."/>
            <person name="Song J."/>
            <person name="Luo H."/>
            <person name="Xiang L."/>
            <person name="Li Y."/>
            <person name="Xu Z."/>
            <person name="Ji A."/>
            <person name="Wang L."/>
            <person name="Lu S."/>
            <person name="Hayward A."/>
            <person name="Sun W."/>
            <person name="Li X."/>
            <person name="Schwartz D.C."/>
            <person name="Wang Y."/>
            <person name="Chen S."/>
        </authorList>
    </citation>
    <scope>NUCLEOTIDE SEQUENCE [LARGE SCALE GENOMIC DNA]</scope>
    <source>
        <strain evidence="18 19">ZZ0214-1</strain>
    </source>
</reference>
<dbReference type="SMART" id="SM00508">
    <property type="entry name" value="PostSET"/>
    <property type="match status" value="1"/>
</dbReference>
<evidence type="ECO:0000256" key="4">
    <source>
        <dbReference type="ARBA" id="ARBA00022603"/>
    </source>
</evidence>
<evidence type="ECO:0000256" key="5">
    <source>
        <dbReference type="ARBA" id="ARBA00022679"/>
    </source>
</evidence>
<comment type="catalytic activity">
    <reaction evidence="12">
        <text>N(6),N(6)-dimethyl-L-lysyl(4)-[histone H3] + S-adenosyl-L-methionine = N(6),N(6),N(6)-trimethyl-L-lysyl(4)-[histone H3] + S-adenosyl-L-homocysteine + H(+)</text>
        <dbReference type="Rhea" id="RHEA:60272"/>
        <dbReference type="Rhea" id="RHEA-COMP:15537"/>
        <dbReference type="Rhea" id="RHEA-COMP:15540"/>
        <dbReference type="ChEBI" id="CHEBI:15378"/>
        <dbReference type="ChEBI" id="CHEBI:57856"/>
        <dbReference type="ChEBI" id="CHEBI:59789"/>
        <dbReference type="ChEBI" id="CHEBI:61961"/>
        <dbReference type="ChEBI" id="CHEBI:61976"/>
    </reaction>
</comment>
<dbReference type="Proteomes" id="UP000230002">
    <property type="component" value="Unassembled WGS sequence"/>
</dbReference>
<evidence type="ECO:0000256" key="3">
    <source>
        <dbReference type="ARBA" id="ARBA00015839"/>
    </source>
</evidence>
<feature type="region of interest" description="Disordered" evidence="14">
    <location>
        <begin position="576"/>
        <end position="692"/>
    </location>
</feature>
<protein>
    <recommendedName>
        <fullName evidence="3">Histone-lysine N-methyltransferase, H3 lysine-4 specific</fullName>
        <ecNumber evidence="2">2.1.1.354</ecNumber>
    </recommendedName>
    <alternativeName>
        <fullName evidence="9">SET domain-containing protein 1</fullName>
    </alternativeName>
</protein>
<dbReference type="Pfam" id="PF00076">
    <property type="entry name" value="RRM_1"/>
    <property type="match status" value="1"/>
</dbReference>
<dbReference type="SMART" id="SM00360">
    <property type="entry name" value="RRM"/>
    <property type="match status" value="1"/>
</dbReference>
<keyword evidence="8" id="KW-0539">Nucleus</keyword>
<dbReference type="InterPro" id="IPR000504">
    <property type="entry name" value="RRM_dom"/>
</dbReference>
<dbReference type="SUPFAM" id="SSF82199">
    <property type="entry name" value="SET domain"/>
    <property type="match status" value="1"/>
</dbReference>
<evidence type="ECO:0000313" key="19">
    <source>
        <dbReference type="Proteomes" id="UP000230002"/>
    </source>
</evidence>
<dbReference type="GO" id="GO:0032259">
    <property type="term" value="P:methylation"/>
    <property type="evidence" value="ECO:0007669"/>
    <property type="project" value="UniProtKB-KW"/>
</dbReference>
<feature type="compositionally biased region" description="Pro residues" evidence="14">
    <location>
        <begin position="330"/>
        <end position="367"/>
    </location>
</feature>
<evidence type="ECO:0000256" key="8">
    <source>
        <dbReference type="ARBA" id="ARBA00023242"/>
    </source>
</evidence>
<evidence type="ECO:0000256" key="13">
    <source>
        <dbReference type="PROSITE-ProRule" id="PRU00176"/>
    </source>
</evidence>